<dbReference type="GO" id="GO:0003824">
    <property type="term" value="F:catalytic activity"/>
    <property type="evidence" value="ECO:0007669"/>
    <property type="project" value="InterPro"/>
</dbReference>
<dbReference type="PANTHER" id="PTHR11895:SF7">
    <property type="entry name" value="GLUTAMYL-TRNA(GLN) AMIDOTRANSFERASE SUBUNIT A, MITOCHONDRIAL"/>
    <property type="match status" value="1"/>
</dbReference>
<accession>A0A917YEU3</accession>
<dbReference type="InterPro" id="IPR023631">
    <property type="entry name" value="Amidase_dom"/>
</dbReference>
<dbReference type="Pfam" id="PF01425">
    <property type="entry name" value="Amidase"/>
    <property type="match status" value="1"/>
</dbReference>
<evidence type="ECO:0000259" key="3">
    <source>
        <dbReference type="Pfam" id="PF01425"/>
    </source>
</evidence>
<gene>
    <name evidence="4" type="ORF">GCM10011579_082890</name>
</gene>
<proteinExistence type="inferred from homology"/>
<organism evidence="4 5">
    <name type="scientific">Streptomyces albiflavescens</name>
    <dbReference type="NCBI Taxonomy" id="1623582"/>
    <lineage>
        <taxon>Bacteria</taxon>
        <taxon>Bacillati</taxon>
        <taxon>Actinomycetota</taxon>
        <taxon>Actinomycetes</taxon>
        <taxon>Kitasatosporales</taxon>
        <taxon>Streptomycetaceae</taxon>
        <taxon>Streptomyces</taxon>
    </lineage>
</organism>
<feature type="domain" description="Amidase" evidence="3">
    <location>
        <begin position="2"/>
        <end position="100"/>
    </location>
</feature>
<dbReference type="PANTHER" id="PTHR11895">
    <property type="entry name" value="TRANSAMIDASE"/>
    <property type="match status" value="1"/>
</dbReference>
<evidence type="ECO:0000256" key="2">
    <source>
        <dbReference type="SAM" id="MobiDB-lite"/>
    </source>
</evidence>
<protein>
    <recommendedName>
        <fullName evidence="3">Amidase domain-containing protein</fullName>
    </recommendedName>
</protein>
<dbReference type="InterPro" id="IPR000120">
    <property type="entry name" value="Amidase"/>
</dbReference>
<reference evidence="4 5" key="1">
    <citation type="journal article" date="2014" name="Int. J. Syst. Evol. Microbiol.">
        <title>Complete genome sequence of Corynebacterium casei LMG S-19264T (=DSM 44701T), isolated from a smear-ripened cheese.</title>
        <authorList>
            <consortium name="US DOE Joint Genome Institute (JGI-PGF)"/>
            <person name="Walter F."/>
            <person name="Albersmeier A."/>
            <person name="Kalinowski J."/>
            <person name="Ruckert C."/>
        </authorList>
    </citation>
    <scope>NUCLEOTIDE SEQUENCE [LARGE SCALE GENOMIC DNA]</scope>
    <source>
        <strain evidence="4 5">CGMCC 4.7111</strain>
    </source>
</reference>
<evidence type="ECO:0000313" key="4">
    <source>
        <dbReference type="EMBL" id="GGN88820.1"/>
    </source>
</evidence>
<sequence length="104" mass="11125">MTADQARADAKEAERRLRAHGELPPLFGVPMTVKDLGETAGVRTTYGCTAFAENVPEGDAIGWALLKEQGVILLGKTTTPEFGLRGVTESAPAATSRPRSRRET</sequence>
<feature type="region of interest" description="Disordered" evidence="2">
    <location>
        <begin position="1"/>
        <end position="21"/>
    </location>
</feature>
<evidence type="ECO:0000256" key="1">
    <source>
        <dbReference type="ARBA" id="ARBA00009199"/>
    </source>
</evidence>
<comment type="similarity">
    <text evidence="1">Belongs to the amidase family.</text>
</comment>
<dbReference type="EMBL" id="BMMM01000021">
    <property type="protein sequence ID" value="GGN88820.1"/>
    <property type="molecule type" value="Genomic_DNA"/>
</dbReference>
<feature type="region of interest" description="Disordered" evidence="2">
    <location>
        <begin position="82"/>
        <end position="104"/>
    </location>
</feature>
<name>A0A917YEU3_9ACTN</name>
<evidence type="ECO:0000313" key="5">
    <source>
        <dbReference type="Proteomes" id="UP000600365"/>
    </source>
</evidence>
<dbReference type="Gene3D" id="3.90.1300.10">
    <property type="entry name" value="Amidase signature (AS) domain"/>
    <property type="match status" value="1"/>
</dbReference>
<dbReference type="InterPro" id="IPR036928">
    <property type="entry name" value="AS_sf"/>
</dbReference>
<dbReference type="Proteomes" id="UP000600365">
    <property type="component" value="Unassembled WGS sequence"/>
</dbReference>
<comment type="caution">
    <text evidence="4">The sequence shown here is derived from an EMBL/GenBank/DDBJ whole genome shotgun (WGS) entry which is preliminary data.</text>
</comment>
<keyword evidence="5" id="KW-1185">Reference proteome</keyword>
<dbReference type="RefSeq" id="WP_189191271.1">
    <property type="nucleotide sequence ID" value="NZ_BMMM01000021.1"/>
</dbReference>
<dbReference type="SUPFAM" id="SSF75304">
    <property type="entry name" value="Amidase signature (AS) enzymes"/>
    <property type="match status" value="1"/>
</dbReference>
<dbReference type="AlphaFoldDB" id="A0A917YEU3"/>